<gene>
    <name evidence="2" type="ORF">AWN90_10745</name>
</gene>
<accession>A0A164HB17</accession>
<protein>
    <submittedName>
        <fullName evidence="2">Uncharacterized protein</fullName>
    </submittedName>
</protein>
<reference evidence="2 3" key="1">
    <citation type="submission" date="2016-04" db="EMBL/GenBank/DDBJ databases">
        <authorList>
            <person name="Evans L.H."/>
            <person name="Alamgir A."/>
            <person name="Owens N."/>
            <person name="Weber N.D."/>
            <person name="Virtaneva K."/>
            <person name="Barbian K."/>
            <person name="Babar A."/>
            <person name="Rosenke K."/>
        </authorList>
    </citation>
    <scope>NUCLEOTIDE SEQUENCE [LARGE SCALE GENOMIC DNA]</scope>
    <source>
        <strain evidence="2 3">IFM 0406</strain>
    </source>
</reference>
<keyword evidence="3" id="KW-1185">Reference proteome</keyword>
<dbReference type="EMBL" id="LWGR01000021">
    <property type="protein sequence ID" value="KZM68357.1"/>
    <property type="molecule type" value="Genomic_DNA"/>
</dbReference>
<keyword evidence="1" id="KW-0472">Membrane</keyword>
<evidence type="ECO:0000313" key="2">
    <source>
        <dbReference type="EMBL" id="KZM68357.1"/>
    </source>
</evidence>
<keyword evidence="1" id="KW-1133">Transmembrane helix</keyword>
<evidence type="ECO:0000313" key="3">
    <source>
        <dbReference type="Proteomes" id="UP000076512"/>
    </source>
</evidence>
<comment type="caution">
    <text evidence="2">The sequence shown here is derived from an EMBL/GenBank/DDBJ whole genome shotgun (WGS) entry which is preliminary data.</text>
</comment>
<organism evidence="2 3">
    <name type="scientific">Nocardia terpenica</name>
    <dbReference type="NCBI Taxonomy" id="455432"/>
    <lineage>
        <taxon>Bacteria</taxon>
        <taxon>Bacillati</taxon>
        <taxon>Actinomycetota</taxon>
        <taxon>Actinomycetes</taxon>
        <taxon>Mycobacteriales</taxon>
        <taxon>Nocardiaceae</taxon>
        <taxon>Nocardia</taxon>
    </lineage>
</organism>
<proteinExistence type="predicted"/>
<evidence type="ECO:0000256" key="1">
    <source>
        <dbReference type="SAM" id="Phobius"/>
    </source>
</evidence>
<dbReference type="STRING" id="455432.AWN90_10745"/>
<dbReference type="Proteomes" id="UP000076512">
    <property type="component" value="Unassembled WGS sequence"/>
</dbReference>
<name>A0A164HB17_9NOCA</name>
<keyword evidence="1" id="KW-0812">Transmembrane</keyword>
<dbReference type="AlphaFoldDB" id="A0A164HB17"/>
<feature type="transmembrane region" description="Helical" evidence="1">
    <location>
        <begin position="12"/>
        <end position="31"/>
    </location>
</feature>
<sequence>MNGPQMTISRKRATLIAIGVVAVAAAGWILGQRLLPDTPTSSTGYAVPPDDHTIVALDSFAGKSVQDVYTEIGYPGKTDGKYRFHIVGLDPAAAANTPADQIIATVCGGYLTPLPADIWLGVYPRSSVTPDLATRITAHDNTLKTDLRHAAPTCPDASTAISAPAG</sequence>